<dbReference type="InterPro" id="IPR001680">
    <property type="entry name" value="WD40_rpt"/>
</dbReference>
<dbReference type="GO" id="GO:0000480">
    <property type="term" value="P:endonucleolytic cleavage in 5'-ETS of tricistronic rRNA transcript (SSU-rRNA, 5.8S rRNA, LSU-rRNA)"/>
    <property type="evidence" value="ECO:0007669"/>
    <property type="project" value="TreeGrafter"/>
</dbReference>
<feature type="repeat" description="WD" evidence="5">
    <location>
        <begin position="246"/>
        <end position="287"/>
    </location>
</feature>
<evidence type="ECO:0000256" key="6">
    <source>
        <dbReference type="SAM" id="MobiDB-lite"/>
    </source>
</evidence>
<evidence type="ECO:0000256" key="2">
    <source>
        <dbReference type="ARBA" id="ARBA00022574"/>
    </source>
</evidence>
<dbReference type="InterPro" id="IPR020472">
    <property type="entry name" value="WD40_PAC1"/>
</dbReference>
<name>A0A7S0PX60_9STRA</name>
<sequence>MEQLIVADAEHNLSFLSAKTITDDSIASTRPLLAADRTIVGHNDEILDLKVIPSSSQQTNTAPSSERIVVATNSAQVRLFELGTYSCEVLDGHSATVLCVDASPCGRYLATCGKDKTMRLWHLETQRCIGVATGHTEAIGAAALSRKVGRYDVKGKAAINGGGSFAVTASKDRTLKRWNLPGSDDLDKCALSEDPLELRAFVSARAHEKDINIISVAPNDSLVATGSQDKTVKLWRSTDLTLQGTLKGHRRGVWDCQFSPFDRVIATSSADRTVKLWSLSDYSCVRTFQGHVSSALRVRFLSGGLQLVSSGADGLIKVWTIRTNECETTMDGHSDKVWALDLSPSSGSLVTGGADSRIVVWNDTTQEEENAKRDAEEQTIMMEQRLANHLRFKEYEQALEIALELDKPRQALKVLNSIIENDLQQGQGQLVTLKRHVQSWPMSRTSQVLRYCREWNTRARNSHVAMLVVKSIVSSIPAHELAAADGVPEIMAGITPYAERHFDRFDRLHASSYLLDFTLFSMGAMDNTDEDGNLETDYAAWEASSKLVLPPKHIDGRIQVGGKDLVGETNANQDDSSEDDDDSENEVLTVGESDADESSSSEDDDSSVDDDNDDQVQGNTDSDESSESISDSD</sequence>
<dbReference type="Pfam" id="PF08625">
    <property type="entry name" value="Utp13"/>
    <property type="match status" value="1"/>
</dbReference>
<dbReference type="SUPFAM" id="SSF50978">
    <property type="entry name" value="WD40 repeat-like"/>
    <property type="match status" value="1"/>
</dbReference>
<feature type="compositionally biased region" description="Acidic residues" evidence="6">
    <location>
        <begin position="621"/>
        <end position="633"/>
    </location>
</feature>
<dbReference type="GO" id="GO:0000472">
    <property type="term" value="P:endonucleolytic cleavage to generate mature 5'-end of SSU-rRNA from (SSU-rRNA, 5.8S rRNA, LSU-rRNA)"/>
    <property type="evidence" value="ECO:0007669"/>
    <property type="project" value="TreeGrafter"/>
</dbReference>
<evidence type="ECO:0000256" key="1">
    <source>
        <dbReference type="ARBA" id="ARBA00004604"/>
    </source>
</evidence>
<reference evidence="8" key="1">
    <citation type="submission" date="2021-01" db="EMBL/GenBank/DDBJ databases">
        <authorList>
            <person name="Corre E."/>
            <person name="Pelletier E."/>
            <person name="Niang G."/>
            <person name="Scheremetjew M."/>
            <person name="Finn R."/>
            <person name="Kale V."/>
            <person name="Holt S."/>
            <person name="Cochrane G."/>
            <person name="Meng A."/>
            <person name="Brown T."/>
            <person name="Cohen L."/>
        </authorList>
    </citation>
    <scope>NUCLEOTIDE SEQUENCE</scope>
</reference>
<dbReference type="InterPro" id="IPR013934">
    <property type="entry name" value="Utp13_C"/>
</dbReference>
<evidence type="ECO:0000259" key="7">
    <source>
        <dbReference type="Pfam" id="PF08625"/>
    </source>
</evidence>
<evidence type="ECO:0000256" key="3">
    <source>
        <dbReference type="ARBA" id="ARBA00022737"/>
    </source>
</evidence>
<feature type="repeat" description="WD" evidence="5">
    <location>
        <begin position="288"/>
        <end position="329"/>
    </location>
</feature>
<dbReference type="AlphaFoldDB" id="A0A7S0PX60"/>
<dbReference type="PROSITE" id="PS50294">
    <property type="entry name" value="WD_REPEATS_REGION"/>
    <property type="match status" value="5"/>
</dbReference>
<dbReference type="PROSITE" id="PS50082">
    <property type="entry name" value="WD_REPEATS_2"/>
    <property type="match status" value="5"/>
</dbReference>
<evidence type="ECO:0000256" key="5">
    <source>
        <dbReference type="PROSITE-ProRule" id="PRU00221"/>
    </source>
</evidence>
<dbReference type="PRINTS" id="PR00320">
    <property type="entry name" value="GPROTEINBRPT"/>
</dbReference>
<dbReference type="InterPro" id="IPR036322">
    <property type="entry name" value="WD40_repeat_dom_sf"/>
</dbReference>
<feature type="repeat" description="WD" evidence="5">
    <location>
        <begin position="90"/>
        <end position="131"/>
    </location>
</feature>
<evidence type="ECO:0000256" key="4">
    <source>
        <dbReference type="ARBA" id="ARBA00023242"/>
    </source>
</evidence>
<feature type="region of interest" description="Disordered" evidence="6">
    <location>
        <begin position="563"/>
        <end position="633"/>
    </location>
</feature>
<organism evidence="8">
    <name type="scientific">Asterionellopsis glacialis</name>
    <dbReference type="NCBI Taxonomy" id="33640"/>
    <lineage>
        <taxon>Eukaryota</taxon>
        <taxon>Sar</taxon>
        <taxon>Stramenopiles</taxon>
        <taxon>Ochrophyta</taxon>
        <taxon>Bacillariophyta</taxon>
        <taxon>Fragilariophyceae</taxon>
        <taxon>Fragilariophycidae</taxon>
        <taxon>Fragilariales</taxon>
        <taxon>Fragilariaceae</taxon>
        <taxon>Asterionellopsis</taxon>
    </lineage>
</organism>
<proteinExistence type="predicted"/>
<dbReference type="EMBL" id="HBEX01001611">
    <property type="protein sequence ID" value="CAD8596242.1"/>
    <property type="molecule type" value="Transcribed_RNA"/>
</dbReference>
<evidence type="ECO:0000313" key="8">
    <source>
        <dbReference type="EMBL" id="CAD8596242.1"/>
    </source>
</evidence>
<keyword evidence="2 5" id="KW-0853">WD repeat</keyword>
<dbReference type="InterPro" id="IPR015943">
    <property type="entry name" value="WD40/YVTN_repeat-like_dom_sf"/>
</dbReference>
<feature type="repeat" description="WD" evidence="5">
    <location>
        <begin position="330"/>
        <end position="371"/>
    </location>
</feature>
<dbReference type="GO" id="GO:0030686">
    <property type="term" value="C:90S preribosome"/>
    <property type="evidence" value="ECO:0007669"/>
    <property type="project" value="TreeGrafter"/>
</dbReference>
<dbReference type="Pfam" id="PF00400">
    <property type="entry name" value="WD40"/>
    <property type="match status" value="5"/>
</dbReference>
<dbReference type="Gene3D" id="2.130.10.10">
    <property type="entry name" value="YVTN repeat-like/Quinoprotein amine dehydrogenase"/>
    <property type="match status" value="2"/>
</dbReference>
<feature type="compositionally biased region" description="Acidic residues" evidence="6">
    <location>
        <begin position="593"/>
        <end position="614"/>
    </location>
</feature>
<dbReference type="CDD" id="cd00200">
    <property type="entry name" value="WD40"/>
    <property type="match status" value="1"/>
</dbReference>
<dbReference type="SMART" id="SM00320">
    <property type="entry name" value="WD40"/>
    <property type="match status" value="7"/>
</dbReference>
<feature type="domain" description="U3 small nucleolar RNA-associated protein 13 C-terminal" evidence="7">
    <location>
        <begin position="383"/>
        <end position="522"/>
    </location>
</feature>
<accession>A0A7S0PX60</accession>
<keyword evidence="3" id="KW-0677">Repeat</keyword>
<dbReference type="PANTHER" id="PTHR19854">
    <property type="entry name" value="TRANSDUCIN BETA-LIKE 3"/>
    <property type="match status" value="1"/>
</dbReference>
<feature type="compositionally biased region" description="Acidic residues" evidence="6">
    <location>
        <begin position="575"/>
        <end position="585"/>
    </location>
</feature>
<dbReference type="GO" id="GO:0032040">
    <property type="term" value="C:small-subunit processome"/>
    <property type="evidence" value="ECO:0007669"/>
    <property type="project" value="InterPro"/>
</dbReference>
<feature type="repeat" description="WD" evidence="5">
    <location>
        <begin position="204"/>
        <end position="235"/>
    </location>
</feature>
<keyword evidence="4" id="KW-0539">Nucleus</keyword>
<comment type="subcellular location">
    <subcellularLocation>
        <location evidence="1">Nucleus</location>
        <location evidence="1">Nucleolus</location>
    </subcellularLocation>
</comment>
<dbReference type="PANTHER" id="PTHR19854:SF15">
    <property type="entry name" value="TRANSDUCIN BETA-LIKE PROTEIN 3"/>
    <property type="match status" value="1"/>
</dbReference>
<gene>
    <name evidence="8" type="ORF">AGLA0713_LOCUS1070</name>
</gene>
<dbReference type="GO" id="GO:0034511">
    <property type="term" value="F:U3 snoRNA binding"/>
    <property type="evidence" value="ECO:0007669"/>
    <property type="project" value="TreeGrafter"/>
</dbReference>
<protein>
    <recommendedName>
        <fullName evidence="7">U3 small nucleolar RNA-associated protein 13 C-terminal domain-containing protein</fullName>
    </recommendedName>
</protein>